<dbReference type="Proteomes" id="UP000186268">
    <property type="component" value="Unassembled WGS sequence"/>
</dbReference>
<name>A0A1Q5TRW1_9GAMM</name>
<dbReference type="STRING" id="1873482.Xedl_02073"/>
<evidence type="ECO:0000313" key="1">
    <source>
        <dbReference type="EMBL" id="OKP02959.1"/>
    </source>
</evidence>
<sequence length="32" mass="3834">MRIIFIYLWILASIPYDDEAYPIEGEIFSIEI</sequence>
<reference evidence="1 2" key="1">
    <citation type="submission" date="2016-09" db="EMBL/GenBank/DDBJ databases">
        <title>Xenorhabdus thuongxuanensis sp. nov. and Xenorhabdus eapokensis sp. nov., isolated from Steinernema species.</title>
        <authorList>
            <person name="Kaempfer P."/>
            <person name="Tobias N.J."/>
            <person name="Phan Ke L."/>
            <person name="Bode H.B."/>
            <person name="Glaeser S.P."/>
        </authorList>
    </citation>
    <scope>NUCLEOTIDE SEQUENCE [LARGE SCALE GENOMIC DNA]</scope>
    <source>
        <strain evidence="1 2">DL20</strain>
    </source>
</reference>
<organism evidence="1 2">
    <name type="scientific">Xenorhabdus eapokensis</name>
    <dbReference type="NCBI Taxonomy" id="1873482"/>
    <lineage>
        <taxon>Bacteria</taxon>
        <taxon>Pseudomonadati</taxon>
        <taxon>Pseudomonadota</taxon>
        <taxon>Gammaproteobacteria</taxon>
        <taxon>Enterobacterales</taxon>
        <taxon>Morganellaceae</taxon>
        <taxon>Xenorhabdus</taxon>
    </lineage>
</organism>
<dbReference type="EMBL" id="MKGQ01000012">
    <property type="protein sequence ID" value="OKP02959.1"/>
    <property type="molecule type" value="Genomic_DNA"/>
</dbReference>
<gene>
    <name evidence="1" type="ORF">Xedl_02073</name>
</gene>
<evidence type="ECO:0000313" key="2">
    <source>
        <dbReference type="Proteomes" id="UP000186268"/>
    </source>
</evidence>
<proteinExistence type="predicted"/>
<keyword evidence="2" id="KW-1185">Reference proteome</keyword>
<accession>A0A1Q5TRW1</accession>
<comment type="caution">
    <text evidence="1">The sequence shown here is derived from an EMBL/GenBank/DDBJ whole genome shotgun (WGS) entry which is preliminary data.</text>
</comment>
<protein>
    <submittedName>
        <fullName evidence="1">Uncharacterized protein</fullName>
    </submittedName>
</protein>
<dbReference type="AlphaFoldDB" id="A0A1Q5TRW1"/>